<feature type="compositionally biased region" description="Basic and acidic residues" evidence="1">
    <location>
        <begin position="532"/>
        <end position="543"/>
    </location>
</feature>
<gene>
    <name evidence="3" type="ORF">D7B24_004088</name>
</gene>
<dbReference type="PANTHER" id="PTHR47203">
    <property type="match status" value="1"/>
</dbReference>
<feature type="region of interest" description="Disordered" evidence="1">
    <location>
        <begin position="504"/>
        <end position="543"/>
    </location>
</feature>
<evidence type="ECO:0000256" key="1">
    <source>
        <dbReference type="SAM" id="MobiDB-lite"/>
    </source>
</evidence>
<dbReference type="RefSeq" id="XP_028490375.1">
    <property type="nucleotide sequence ID" value="XM_028638264.1"/>
</dbReference>
<organism evidence="3 4">
    <name type="scientific">Verticillium nonalfalfae</name>
    <dbReference type="NCBI Taxonomy" id="1051616"/>
    <lineage>
        <taxon>Eukaryota</taxon>
        <taxon>Fungi</taxon>
        <taxon>Dikarya</taxon>
        <taxon>Ascomycota</taxon>
        <taxon>Pezizomycotina</taxon>
        <taxon>Sordariomycetes</taxon>
        <taxon>Hypocreomycetidae</taxon>
        <taxon>Glomerellales</taxon>
        <taxon>Plectosphaerellaceae</taxon>
        <taxon>Verticillium</taxon>
    </lineage>
</organism>
<feature type="region of interest" description="Disordered" evidence="1">
    <location>
        <begin position="40"/>
        <end position="60"/>
    </location>
</feature>
<feature type="compositionally biased region" description="Basic and acidic residues" evidence="1">
    <location>
        <begin position="45"/>
        <end position="60"/>
    </location>
</feature>
<dbReference type="InterPro" id="IPR011257">
    <property type="entry name" value="DNA_glycosylase"/>
</dbReference>
<feature type="compositionally biased region" description="Basic and acidic residues" evidence="1">
    <location>
        <begin position="176"/>
        <end position="195"/>
    </location>
</feature>
<dbReference type="AlphaFoldDB" id="A0A3M9XVA4"/>
<dbReference type="Proteomes" id="UP000267145">
    <property type="component" value="Unassembled WGS sequence"/>
</dbReference>
<accession>A0A3M9XVA4</accession>
<proteinExistence type="predicted"/>
<dbReference type="EMBL" id="RBVV01000227">
    <property type="protein sequence ID" value="RNJ52217.1"/>
    <property type="molecule type" value="Genomic_DNA"/>
</dbReference>
<dbReference type="SUPFAM" id="SSF48150">
    <property type="entry name" value="DNA-glycosylase"/>
    <property type="match status" value="1"/>
</dbReference>
<feature type="region of interest" description="Disordered" evidence="1">
    <location>
        <begin position="144"/>
        <end position="210"/>
    </location>
</feature>
<dbReference type="GO" id="GO:0003824">
    <property type="term" value="F:catalytic activity"/>
    <property type="evidence" value="ECO:0007669"/>
    <property type="project" value="InterPro"/>
</dbReference>
<dbReference type="SMART" id="SM00478">
    <property type="entry name" value="ENDO3c"/>
    <property type="match status" value="1"/>
</dbReference>
<feature type="compositionally biased region" description="Basic and acidic residues" evidence="1">
    <location>
        <begin position="514"/>
        <end position="524"/>
    </location>
</feature>
<dbReference type="CDD" id="cd00056">
    <property type="entry name" value="ENDO3c"/>
    <property type="match status" value="1"/>
</dbReference>
<evidence type="ECO:0000259" key="2">
    <source>
        <dbReference type="SMART" id="SM00478"/>
    </source>
</evidence>
<dbReference type="GO" id="GO:0006285">
    <property type="term" value="P:base-excision repair, AP site formation"/>
    <property type="evidence" value="ECO:0007669"/>
    <property type="project" value="UniProtKB-ARBA"/>
</dbReference>
<comment type="caution">
    <text evidence="3">The sequence shown here is derived from an EMBL/GenBank/DDBJ whole genome shotgun (WGS) entry which is preliminary data.</text>
</comment>
<evidence type="ECO:0000313" key="3">
    <source>
        <dbReference type="EMBL" id="RNJ52217.1"/>
    </source>
</evidence>
<dbReference type="GeneID" id="39607777"/>
<sequence length="543" mass="59446">MQTRGARKRAADASLLAQNQASPKITSIFGTTKRTANVGLGNAKLQEERPAKRTRTDLDLKKGLPINELPHGLGLSQAPKSQTSGPPTIALNLPDGISGLVSTSGPEKNVTGCASTDEIPEQTLGETCFSSTTALPVAESARVLHPRPKSHEDPAGWSITNNTPEDLRIPVSAESVDFKKTSNKKSERTPRRTKENPYGLKPGQTPFPDWPAPSPEDCVEVHRILTELHGAFTAPEKIPAPSTSVAGCGEVPDIVDALIRTLISGHTSMQNANLAIQDVTAKYGQWDADSIGAGSIAWDKVRLSEESEVVDAVKRAGLGPTKGRDIKSILDMVHRDNQVRLAAYVKERETGETAEILGAQNLTQGQKDHQVNKMESGILTLDHVRGLTSDEAMLEFTKYPGIGVKTSSCLILFCLQQPSFAVDTHVWRFCKWLKWVPPKASRDDTYMHGEVRIPDRLKYGLHQLFIRHGKECGRCRSVTVEGTADWDNVTCPLEALLDRFDKRKTKRQATKTKASSEQKSLDREVGEDEAEQGQKEDGETREA</sequence>
<dbReference type="Pfam" id="PF00730">
    <property type="entry name" value="HhH-GPD"/>
    <property type="match status" value="1"/>
</dbReference>
<evidence type="ECO:0000313" key="4">
    <source>
        <dbReference type="Proteomes" id="UP000267145"/>
    </source>
</evidence>
<name>A0A3M9XVA4_9PEZI</name>
<keyword evidence="4" id="KW-1185">Reference proteome</keyword>
<dbReference type="Gene3D" id="1.10.340.30">
    <property type="entry name" value="Hypothetical protein, domain 2"/>
    <property type="match status" value="1"/>
</dbReference>
<feature type="domain" description="HhH-GPD" evidence="2">
    <location>
        <begin position="263"/>
        <end position="471"/>
    </location>
</feature>
<protein>
    <recommendedName>
        <fullName evidence="2">HhH-GPD domain-containing protein</fullName>
    </recommendedName>
</protein>
<dbReference type="InterPro" id="IPR003265">
    <property type="entry name" value="HhH-GPD_domain"/>
</dbReference>
<reference evidence="3 4" key="1">
    <citation type="submission" date="2018-10" db="EMBL/GenBank/DDBJ databases">
        <title>Genome sequence of Verticillium nonalfalfae VnAa140.</title>
        <authorList>
            <person name="Stajich J.E."/>
            <person name="Kasson M.T."/>
        </authorList>
    </citation>
    <scope>NUCLEOTIDE SEQUENCE [LARGE SCALE GENOMIC DNA]</scope>
    <source>
        <strain evidence="3 4">VnAa140</strain>
    </source>
</reference>
<dbReference type="PANTHER" id="PTHR47203:SF1">
    <property type="entry name" value="HYPOTHETICAL BASE EXCISION DNA REPAIR PROTEIN (EUROFUNG)"/>
    <property type="match status" value="1"/>
</dbReference>